<keyword evidence="3" id="KW-0732">Signal</keyword>
<dbReference type="AlphaFoldDB" id="A0A840PA18"/>
<comment type="caution">
    <text evidence="4">The sequence shown here is derived from an EMBL/GenBank/DDBJ whole genome shotgun (WGS) entry which is preliminary data.</text>
</comment>
<feature type="region of interest" description="Disordered" evidence="1">
    <location>
        <begin position="388"/>
        <end position="450"/>
    </location>
</feature>
<dbReference type="Pfam" id="PF00805">
    <property type="entry name" value="Pentapeptide"/>
    <property type="match status" value="3"/>
</dbReference>
<evidence type="ECO:0000313" key="5">
    <source>
        <dbReference type="Proteomes" id="UP000578449"/>
    </source>
</evidence>
<keyword evidence="2" id="KW-0472">Membrane</keyword>
<organism evidence="4 5">
    <name type="scientific">Thermocatellispora tengchongensis</name>
    <dbReference type="NCBI Taxonomy" id="1073253"/>
    <lineage>
        <taxon>Bacteria</taxon>
        <taxon>Bacillati</taxon>
        <taxon>Actinomycetota</taxon>
        <taxon>Actinomycetes</taxon>
        <taxon>Streptosporangiales</taxon>
        <taxon>Streptosporangiaceae</taxon>
        <taxon>Thermocatellispora</taxon>
    </lineage>
</organism>
<keyword evidence="2" id="KW-1133">Transmembrane helix</keyword>
<feature type="chain" id="PRO_5032623056" evidence="3">
    <location>
        <begin position="35"/>
        <end position="450"/>
    </location>
</feature>
<proteinExistence type="predicted"/>
<keyword evidence="5" id="KW-1185">Reference proteome</keyword>
<dbReference type="PANTHER" id="PTHR14136">
    <property type="entry name" value="BTB_POZ DOMAIN-CONTAINING PROTEIN KCTD9"/>
    <property type="match status" value="1"/>
</dbReference>
<evidence type="ECO:0000256" key="2">
    <source>
        <dbReference type="SAM" id="Phobius"/>
    </source>
</evidence>
<evidence type="ECO:0000313" key="4">
    <source>
        <dbReference type="EMBL" id="MBB5134701.1"/>
    </source>
</evidence>
<dbReference type="InterPro" id="IPR051082">
    <property type="entry name" value="Pentapeptide-BTB/POZ_domain"/>
</dbReference>
<gene>
    <name evidence="4" type="ORF">HNP84_004435</name>
</gene>
<dbReference type="RefSeq" id="WP_185051615.1">
    <property type="nucleotide sequence ID" value="NZ_BAABIX010000004.1"/>
</dbReference>
<evidence type="ECO:0000256" key="3">
    <source>
        <dbReference type="SAM" id="SignalP"/>
    </source>
</evidence>
<protein>
    <submittedName>
        <fullName evidence="4">Uncharacterized protein YjbI with pentapeptide repeats</fullName>
    </submittedName>
</protein>
<evidence type="ECO:0000256" key="1">
    <source>
        <dbReference type="SAM" id="MobiDB-lite"/>
    </source>
</evidence>
<sequence>MRRTTRRVLGRALALVPAVLLAVPLAALSLPAHAATAAGAPCKPGQGPNYRGKTIAPSTDLPRDLSCADFTGATLDGVELSQRQLAGAILRNASLKEANLRQAHLEYADLRGADLSEADLGQMQADHADLRKAVLIDADLRQAEFPHADLTEAKLTRAQLTQVNFTDATLVGADLTESTPGQMRARGADFSRASLREAELSQAHMEHTSLKGADVREAEFTQAELDGADFTGALVEGASFIQADEVDLTGAKGTPKGIDALVPTVEQEPEIPGDIRRTDPYEPTAPVSSGPSAGLVLVVLSAIGLLVTGLVWAGAYQRRSRAAAAYAIARRAAEEDVTRLGEEIDRLDYEFQISGPVGPTADRDWRYALDAYEAAKNALAHARSMEHLSVLRGPGRRRRPRRPGEPAGQGPPPLIGAAGRRRQDPTPPTGTRTARSHFATGRIARRGITR</sequence>
<feature type="signal peptide" evidence="3">
    <location>
        <begin position="1"/>
        <end position="34"/>
    </location>
</feature>
<feature type="transmembrane region" description="Helical" evidence="2">
    <location>
        <begin position="293"/>
        <end position="313"/>
    </location>
</feature>
<dbReference type="Proteomes" id="UP000578449">
    <property type="component" value="Unassembled WGS sequence"/>
</dbReference>
<dbReference type="Gene3D" id="2.160.20.80">
    <property type="entry name" value="E3 ubiquitin-protein ligase SopA"/>
    <property type="match status" value="2"/>
</dbReference>
<keyword evidence="2" id="KW-0812">Transmembrane</keyword>
<name>A0A840PA18_9ACTN</name>
<reference evidence="4 5" key="1">
    <citation type="submission" date="2020-08" db="EMBL/GenBank/DDBJ databases">
        <title>Genomic Encyclopedia of Type Strains, Phase IV (KMG-IV): sequencing the most valuable type-strain genomes for metagenomic binning, comparative biology and taxonomic classification.</title>
        <authorList>
            <person name="Goeker M."/>
        </authorList>
    </citation>
    <scope>NUCLEOTIDE SEQUENCE [LARGE SCALE GENOMIC DNA]</scope>
    <source>
        <strain evidence="4 5">DSM 45615</strain>
    </source>
</reference>
<dbReference type="InterPro" id="IPR001646">
    <property type="entry name" value="5peptide_repeat"/>
</dbReference>
<dbReference type="SUPFAM" id="SSF141571">
    <property type="entry name" value="Pentapeptide repeat-like"/>
    <property type="match status" value="2"/>
</dbReference>
<dbReference type="PANTHER" id="PTHR14136:SF17">
    <property type="entry name" value="BTB_POZ DOMAIN-CONTAINING PROTEIN KCTD9"/>
    <property type="match status" value="1"/>
</dbReference>
<accession>A0A840PA18</accession>
<dbReference type="EMBL" id="JACHGN010000009">
    <property type="protein sequence ID" value="MBB5134701.1"/>
    <property type="molecule type" value="Genomic_DNA"/>
</dbReference>